<dbReference type="PANTHER" id="PTHR11795:SF442">
    <property type="entry name" value="ABC TRANSPORTER ATP-BINDING PROTEIN"/>
    <property type="match status" value="1"/>
</dbReference>
<evidence type="ECO:0000256" key="9">
    <source>
        <dbReference type="SAM" id="Phobius"/>
    </source>
</evidence>
<evidence type="ECO:0000256" key="8">
    <source>
        <dbReference type="ARBA" id="ARBA00037998"/>
    </source>
</evidence>
<reference evidence="11" key="1">
    <citation type="journal article" date="2023" name="Arch. Microbiol.">
        <title>Desulfoferula mesophilus gen. nov. sp. nov., a mesophilic sulfate-reducing bacterium isolated from a brackish lake sediment.</title>
        <authorList>
            <person name="Watanabe T."/>
            <person name="Yabe T."/>
            <person name="Tsuji J.M."/>
            <person name="Fukui M."/>
        </authorList>
    </citation>
    <scope>NUCLEOTIDE SEQUENCE [LARGE SCALE GENOMIC DNA]</scope>
    <source>
        <strain evidence="11">12FAK</strain>
    </source>
</reference>
<feature type="transmembrane region" description="Helical" evidence="9">
    <location>
        <begin position="6"/>
        <end position="31"/>
    </location>
</feature>
<feature type="transmembrane region" description="Helical" evidence="9">
    <location>
        <begin position="66"/>
        <end position="89"/>
    </location>
</feature>
<keyword evidence="2" id="KW-0813">Transport</keyword>
<keyword evidence="6 9" id="KW-1133">Transmembrane helix</keyword>
<organism evidence="10 11">
    <name type="scientific">Desulfoferula mesophila</name>
    <dbReference type="NCBI Taxonomy" id="3058419"/>
    <lineage>
        <taxon>Bacteria</taxon>
        <taxon>Pseudomonadati</taxon>
        <taxon>Thermodesulfobacteriota</taxon>
        <taxon>Desulfarculia</taxon>
        <taxon>Desulfarculales</taxon>
        <taxon>Desulfarculaceae</taxon>
        <taxon>Desulfoferula</taxon>
    </lineage>
</organism>
<evidence type="ECO:0000256" key="7">
    <source>
        <dbReference type="ARBA" id="ARBA00023136"/>
    </source>
</evidence>
<feature type="transmembrane region" description="Helical" evidence="9">
    <location>
        <begin position="225"/>
        <end position="255"/>
    </location>
</feature>
<evidence type="ECO:0000256" key="4">
    <source>
        <dbReference type="ARBA" id="ARBA00022692"/>
    </source>
</evidence>
<keyword evidence="11" id="KW-1185">Reference proteome</keyword>
<evidence type="ECO:0000256" key="6">
    <source>
        <dbReference type="ARBA" id="ARBA00022989"/>
    </source>
</evidence>
<comment type="subcellular location">
    <subcellularLocation>
        <location evidence="1">Cell membrane</location>
        <topology evidence="1">Multi-pass membrane protein</topology>
    </subcellularLocation>
</comment>
<name>A0AAU9ELD3_9BACT</name>
<dbReference type="InterPro" id="IPR001851">
    <property type="entry name" value="ABC_transp_permease"/>
</dbReference>
<dbReference type="Pfam" id="PF02653">
    <property type="entry name" value="BPD_transp_2"/>
    <property type="match status" value="1"/>
</dbReference>
<dbReference type="GO" id="GO:0005886">
    <property type="term" value="C:plasma membrane"/>
    <property type="evidence" value="ECO:0007669"/>
    <property type="project" value="UniProtKB-SubCell"/>
</dbReference>
<dbReference type="GO" id="GO:0022857">
    <property type="term" value="F:transmembrane transporter activity"/>
    <property type="evidence" value="ECO:0007669"/>
    <property type="project" value="InterPro"/>
</dbReference>
<dbReference type="InterPro" id="IPR052157">
    <property type="entry name" value="BCAA_transport_permease"/>
</dbReference>
<feature type="transmembrane region" description="Helical" evidence="9">
    <location>
        <begin position="267"/>
        <end position="286"/>
    </location>
</feature>
<sequence length="292" mass="31213">MTLEAFAGQALAGISLGMVWFLIAAGLSIIFGTLKVLNLAHGSLYMLGSFCCYQVTVSLAGVPGNFWLAVLIAPLVVALVGGIIEVFLLRPIYKAEMIYQYILTFALVLIIAEVCKMIWGTGYHSVKVPWPFQGSVGIFGLSFPIYNLFLIAMGPLVFIGLRTLINKTDLGRNIRAVTENREMANALGTNVPRVYTGVFMLGAWLAGLAGSLWPPVSVVMLGSDMAVVIDCFIIVVIGGLGSLAGAFVGALILGLTTAFGLYLIPKLAVAFGFILMIIILIIRPYGLMGEPE</sequence>
<keyword evidence="5" id="KW-0029">Amino-acid transport</keyword>
<evidence type="ECO:0000313" key="10">
    <source>
        <dbReference type="EMBL" id="BEQ14771.1"/>
    </source>
</evidence>
<proteinExistence type="inferred from homology"/>
<dbReference type="PANTHER" id="PTHR11795">
    <property type="entry name" value="BRANCHED-CHAIN AMINO ACID TRANSPORT SYSTEM PERMEASE PROTEIN LIVH"/>
    <property type="match status" value="1"/>
</dbReference>
<evidence type="ECO:0000313" key="11">
    <source>
        <dbReference type="Proteomes" id="UP001366166"/>
    </source>
</evidence>
<keyword evidence="3" id="KW-1003">Cell membrane</keyword>
<dbReference type="Proteomes" id="UP001366166">
    <property type="component" value="Chromosome"/>
</dbReference>
<dbReference type="GO" id="GO:0006865">
    <property type="term" value="P:amino acid transport"/>
    <property type="evidence" value="ECO:0007669"/>
    <property type="project" value="UniProtKB-KW"/>
</dbReference>
<keyword evidence="4 9" id="KW-0812">Transmembrane</keyword>
<evidence type="ECO:0000256" key="5">
    <source>
        <dbReference type="ARBA" id="ARBA00022970"/>
    </source>
</evidence>
<feature type="transmembrane region" description="Helical" evidence="9">
    <location>
        <begin position="194"/>
        <end position="213"/>
    </location>
</feature>
<feature type="transmembrane region" description="Helical" evidence="9">
    <location>
        <begin position="143"/>
        <end position="165"/>
    </location>
</feature>
<feature type="transmembrane region" description="Helical" evidence="9">
    <location>
        <begin position="101"/>
        <end position="123"/>
    </location>
</feature>
<gene>
    <name evidence="10" type="ORF">FAK_18370</name>
</gene>
<comment type="similarity">
    <text evidence="8">Belongs to the binding-protein-dependent transport system permease family. LivHM subfamily.</text>
</comment>
<keyword evidence="7 9" id="KW-0472">Membrane</keyword>
<dbReference type="AlphaFoldDB" id="A0AAU9ELD3"/>
<dbReference type="CDD" id="cd06582">
    <property type="entry name" value="TM_PBP1_LivH_like"/>
    <property type="match status" value="1"/>
</dbReference>
<evidence type="ECO:0008006" key="12">
    <source>
        <dbReference type="Google" id="ProtNLM"/>
    </source>
</evidence>
<feature type="transmembrane region" description="Helical" evidence="9">
    <location>
        <begin position="43"/>
        <end position="60"/>
    </location>
</feature>
<evidence type="ECO:0000256" key="3">
    <source>
        <dbReference type="ARBA" id="ARBA00022475"/>
    </source>
</evidence>
<protein>
    <recommendedName>
        <fullName evidence="12">Branched-chain amino acid ABC transporter permease</fullName>
    </recommendedName>
</protein>
<dbReference type="KEGG" id="dmp:FAK_18370"/>
<evidence type="ECO:0000256" key="1">
    <source>
        <dbReference type="ARBA" id="ARBA00004651"/>
    </source>
</evidence>
<evidence type="ECO:0000256" key="2">
    <source>
        <dbReference type="ARBA" id="ARBA00022448"/>
    </source>
</evidence>
<accession>A0AAU9ELD3</accession>
<dbReference type="EMBL" id="AP028679">
    <property type="protein sequence ID" value="BEQ14771.1"/>
    <property type="molecule type" value="Genomic_DNA"/>
</dbReference>